<name>A0A502JJT5_HAEHA</name>
<dbReference type="Proteomes" id="UP000317926">
    <property type="component" value="Unassembled WGS sequence"/>
</dbReference>
<accession>A0A502JJT5</accession>
<proteinExistence type="predicted"/>
<evidence type="ECO:0000313" key="1">
    <source>
        <dbReference type="EMBL" id="TPG97740.1"/>
    </source>
</evidence>
<dbReference type="EMBL" id="SDPK01000036">
    <property type="protein sequence ID" value="TPG97740.1"/>
    <property type="molecule type" value="Genomic_DNA"/>
</dbReference>
<comment type="caution">
    <text evidence="1">The sequence shown here is derived from an EMBL/GenBank/DDBJ whole genome shotgun (WGS) entry which is preliminary data.</text>
</comment>
<protein>
    <submittedName>
        <fullName evidence="1">Superoxide dismutase</fullName>
    </submittedName>
</protein>
<gene>
    <name evidence="1" type="ORF">EUX55_07170</name>
</gene>
<sequence>MRILCLNVPKESVTFEDYVPHLLGETLYAWQLYKPEVIRDIYFRKDRPGVVVMIEADSVEATNDFPLKKAGLLDFELIPFGSYTF</sequence>
<dbReference type="AlphaFoldDB" id="A0A502JJT5"/>
<evidence type="ECO:0000313" key="2">
    <source>
        <dbReference type="Proteomes" id="UP000317926"/>
    </source>
</evidence>
<reference evidence="1 2" key="1">
    <citation type="submission" date="2019-01" db="EMBL/GenBank/DDBJ databases">
        <title>Comparative genomic analysis identifies haemin-independent Haemophilus haemolyticus: a formal re-classification of Haemophilus intermedius.</title>
        <authorList>
            <person name="Harris T.M."/>
            <person name="Price E.P."/>
            <person name="Sarovich D.S."/>
            <person name="Norskov-Lauritsen N."/>
            <person name="Beissbarth J."/>
            <person name="Chang A.B."/>
            <person name="Smith-Vaughan H.C."/>
        </authorList>
    </citation>
    <scope>NUCLEOTIDE SEQUENCE [LARGE SCALE GENOMIC DNA]</scope>
    <source>
        <strain evidence="1 2">PN24</strain>
    </source>
</reference>
<organism evidence="1 2">
    <name type="scientific">Haemophilus haemolyticus</name>
    <dbReference type="NCBI Taxonomy" id="726"/>
    <lineage>
        <taxon>Bacteria</taxon>
        <taxon>Pseudomonadati</taxon>
        <taxon>Pseudomonadota</taxon>
        <taxon>Gammaproteobacteria</taxon>
        <taxon>Pasteurellales</taxon>
        <taxon>Pasteurellaceae</taxon>
        <taxon>Haemophilus</taxon>
    </lineage>
</organism>
<dbReference type="RefSeq" id="WP_140520246.1">
    <property type="nucleotide sequence ID" value="NZ_JACBKC010000036.1"/>
</dbReference>